<gene>
    <name evidence="2" type="ORF">TPC1_10636</name>
</gene>
<dbReference type="SUPFAM" id="SSF56112">
    <property type="entry name" value="Protein kinase-like (PK-like)"/>
    <property type="match status" value="1"/>
</dbReference>
<dbReference type="AlphaFoldDB" id="A0A146KL52"/>
<dbReference type="InterPro" id="IPR045269">
    <property type="entry name" value="Atg1-like"/>
</dbReference>
<dbReference type="GO" id="GO:0010506">
    <property type="term" value="P:regulation of autophagy"/>
    <property type="evidence" value="ECO:0007669"/>
    <property type="project" value="InterPro"/>
</dbReference>
<dbReference type="PROSITE" id="PS00108">
    <property type="entry name" value="PROTEIN_KINASE_ST"/>
    <property type="match status" value="1"/>
</dbReference>
<name>A0A146KL52_9EUKA</name>
<keyword evidence="2" id="KW-0808">Transferase</keyword>
<evidence type="ECO:0000259" key="1">
    <source>
        <dbReference type="PROSITE" id="PS50011"/>
    </source>
</evidence>
<dbReference type="Gene3D" id="1.10.510.10">
    <property type="entry name" value="Transferase(Phosphotransferase) domain 1"/>
    <property type="match status" value="1"/>
</dbReference>
<protein>
    <submittedName>
        <fullName evidence="2">Protein kinase domain-containing protein</fullName>
    </submittedName>
</protein>
<sequence>NIQNAVIYKPPIDRSLELLQKYFDVVKVIDIDNFNYKINEKFLVSRTAIQYKTFSEIDNCDVILRIFTKKQHPDDLKRQLLQLAHWKSNLPYTQKEYRLHTNYVVKPLPNKPTNSMTNCEIMIQVLEYQEKTMSNSVLELSIDQRKLIIKQVATALYSYHDKNMIHRDVKPENILINKENQAALSEFGVARSNDSRMKTVIGTPEYMAPEVCKGEEYDFGADVWSFGCVIYYAFTGETPFQAMTINEITEIAEKQQFDDIEDIEAKEWCKLFLVINVMKRSKNWMNQRK</sequence>
<evidence type="ECO:0000313" key="2">
    <source>
        <dbReference type="EMBL" id="JAP96131.1"/>
    </source>
</evidence>
<dbReference type="EMBL" id="GDID01000475">
    <property type="protein sequence ID" value="JAP96131.1"/>
    <property type="molecule type" value="Transcribed_RNA"/>
</dbReference>
<dbReference type="GO" id="GO:0005737">
    <property type="term" value="C:cytoplasm"/>
    <property type="evidence" value="ECO:0007669"/>
    <property type="project" value="TreeGrafter"/>
</dbReference>
<dbReference type="InterPro" id="IPR011009">
    <property type="entry name" value="Kinase-like_dom_sf"/>
</dbReference>
<feature type="domain" description="Protein kinase" evidence="1">
    <location>
        <begin position="23"/>
        <end position="289"/>
    </location>
</feature>
<organism evidence="2">
    <name type="scientific">Trepomonas sp. PC1</name>
    <dbReference type="NCBI Taxonomy" id="1076344"/>
    <lineage>
        <taxon>Eukaryota</taxon>
        <taxon>Metamonada</taxon>
        <taxon>Diplomonadida</taxon>
        <taxon>Hexamitidae</taxon>
        <taxon>Hexamitinae</taxon>
        <taxon>Trepomonas</taxon>
    </lineage>
</organism>
<proteinExistence type="predicted"/>
<dbReference type="PROSITE" id="PS50011">
    <property type="entry name" value="PROTEIN_KINASE_DOM"/>
    <property type="match status" value="1"/>
</dbReference>
<dbReference type="InterPro" id="IPR000719">
    <property type="entry name" value="Prot_kinase_dom"/>
</dbReference>
<dbReference type="GO" id="GO:0005524">
    <property type="term" value="F:ATP binding"/>
    <property type="evidence" value="ECO:0007669"/>
    <property type="project" value="InterPro"/>
</dbReference>
<dbReference type="InterPro" id="IPR008271">
    <property type="entry name" value="Ser/Thr_kinase_AS"/>
</dbReference>
<feature type="non-terminal residue" evidence="2">
    <location>
        <position position="289"/>
    </location>
</feature>
<reference evidence="2" key="1">
    <citation type="submission" date="2015-07" db="EMBL/GenBank/DDBJ databases">
        <title>Adaptation to a free-living lifestyle via gene acquisitions in the diplomonad Trepomonas sp. PC1.</title>
        <authorList>
            <person name="Xu F."/>
            <person name="Jerlstrom-Hultqvist J."/>
            <person name="Kolisko M."/>
            <person name="Simpson A.G.B."/>
            <person name="Roger A.J."/>
            <person name="Svard S.G."/>
            <person name="Andersson J.O."/>
        </authorList>
    </citation>
    <scope>NUCLEOTIDE SEQUENCE</scope>
    <source>
        <strain evidence="2">PC1</strain>
    </source>
</reference>
<feature type="non-terminal residue" evidence="2">
    <location>
        <position position="1"/>
    </location>
</feature>
<dbReference type="PANTHER" id="PTHR24348">
    <property type="entry name" value="SERINE/THREONINE-PROTEIN KINASE UNC-51-RELATED"/>
    <property type="match status" value="1"/>
</dbReference>
<dbReference type="SMART" id="SM00220">
    <property type="entry name" value="S_TKc"/>
    <property type="match status" value="1"/>
</dbReference>
<dbReference type="GO" id="GO:0004674">
    <property type="term" value="F:protein serine/threonine kinase activity"/>
    <property type="evidence" value="ECO:0007669"/>
    <property type="project" value="InterPro"/>
</dbReference>
<keyword evidence="2" id="KW-0418">Kinase</keyword>
<accession>A0A146KL52</accession>
<dbReference type="Pfam" id="PF00069">
    <property type="entry name" value="Pkinase"/>
    <property type="match status" value="1"/>
</dbReference>